<dbReference type="Proteomes" id="UP000673691">
    <property type="component" value="Unassembled WGS sequence"/>
</dbReference>
<evidence type="ECO:0000313" key="5">
    <source>
        <dbReference type="EMBL" id="KAG5459835.1"/>
    </source>
</evidence>
<keyword evidence="3 4" id="KW-0539">Nucleus</keyword>
<keyword evidence="4" id="KW-0811">Translocation</keyword>
<name>A0A8H7ZV35_9FUNG</name>
<feature type="non-terminal residue" evidence="5">
    <location>
        <position position="469"/>
    </location>
</feature>
<dbReference type="EMBL" id="JAEFCI010006218">
    <property type="protein sequence ID" value="KAG5459835.1"/>
    <property type="molecule type" value="Genomic_DNA"/>
</dbReference>
<accession>A0A8H7ZV35</accession>
<keyword evidence="6" id="KW-1185">Reference proteome</keyword>
<dbReference type="AlphaFoldDB" id="A0A8H7ZV35"/>
<evidence type="ECO:0000256" key="1">
    <source>
        <dbReference type="ARBA" id="ARBA00004259"/>
    </source>
</evidence>
<comment type="caution">
    <text evidence="5">The sequence shown here is derived from an EMBL/GenBank/DDBJ whole genome shotgun (WGS) entry which is preliminary data.</text>
</comment>
<dbReference type="GO" id="GO:0005643">
    <property type="term" value="C:nuclear pore"/>
    <property type="evidence" value="ECO:0007669"/>
    <property type="project" value="UniProtKB-SubCell"/>
</dbReference>
<dbReference type="GO" id="GO:0006606">
    <property type="term" value="P:protein import into nucleus"/>
    <property type="evidence" value="ECO:0007669"/>
    <property type="project" value="TreeGrafter"/>
</dbReference>
<keyword evidence="4" id="KW-0906">Nuclear pore complex</keyword>
<keyword evidence="4" id="KW-0653">Protein transport</keyword>
<sequence>MQQVFKIIQFVASEGVRGSEPTERAYESGYLKSPYDSRAAIELRQKFVAGARAYLEERCDLLRPVFVSADWRMKSRHYLSFMEDEIRKFPEAARLGGVPSLLAKIRAYMNVKYMKRGTWEGPNLEVCYPINCAGRAMQLAAYNRSVFDTMWAVIQYVGGQPVYAIAYYFLRTGHERKALEHLSAHESKMCEEDRIIVAAFNQYLSKEERRWVLNAKNVDPYQMALYKIIGHCDLAKKAVPGVTPTVDDWMWMQAVGFMHAQSQFQAEAVQLAVGLAYYGLLRVPETPDSNNPDIVITTGDQHGEQATHLVDFALLCQQYSWNLQASAPRFALQYLIEICLFAGGGGPVAAAYRKACHMAIVTMAVSSGDMDEILGSHQFDVRSPGMVERYLPLIHIQDMNEYRRLIVEPAADQCGKAGRWRDAVKLYHVAEDYDTVVALFNRELGAAFQRIAHSPSSTSTSVGSSAMMP</sequence>
<keyword evidence="4" id="KW-0813">Transport</keyword>
<dbReference type="GO" id="GO:0017056">
    <property type="term" value="F:structural constituent of nuclear pore"/>
    <property type="evidence" value="ECO:0007669"/>
    <property type="project" value="InterPro"/>
</dbReference>
<dbReference type="PANTHER" id="PTHR11225">
    <property type="entry name" value="NUCLEAR PORE COMPLEX PROTEIN NUP93 NUCLEOPORIN NUP93 DEAD EYE PROTEIN"/>
    <property type="match status" value="1"/>
</dbReference>
<comment type="subcellular location">
    <subcellularLocation>
        <location evidence="1">Nucleus envelope</location>
    </subcellularLocation>
    <subcellularLocation>
        <location evidence="4">Nucleus</location>
        <location evidence="4">Nuclear pore complex</location>
    </subcellularLocation>
</comment>
<dbReference type="InterPro" id="IPR007231">
    <property type="entry name" value="Nucleoporin_int_Nup93/Nic96"/>
</dbReference>
<reference evidence="5 6" key="1">
    <citation type="journal article" name="Sci. Rep.">
        <title>Genome-scale phylogenetic analyses confirm Olpidium as the closest living zoosporic fungus to the non-flagellated, terrestrial fungi.</title>
        <authorList>
            <person name="Chang Y."/>
            <person name="Rochon D."/>
            <person name="Sekimoto S."/>
            <person name="Wang Y."/>
            <person name="Chovatia M."/>
            <person name="Sandor L."/>
            <person name="Salamov A."/>
            <person name="Grigoriev I.V."/>
            <person name="Stajich J.E."/>
            <person name="Spatafora J.W."/>
        </authorList>
    </citation>
    <scope>NUCLEOTIDE SEQUENCE [LARGE SCALE GENOMIC DNA]</scope>
    <source>
        <strain evidence="5">S191</strain>
    </source>
</reference>
<protein>
    <recommendedName>
        <fullName evidence="4">Nuclear pore protein</fullName>
    </recommendedName>
</protein>
<evidence type="ECO:0000256" key="3">
    <source>
        <dbReference type="ARBA" id="ARBA00023242"/>
    </source>
</evidence>
<keyword evidence="4" id="KW-0472">Membrane</keyword>
<dbReference type="Pfam" id="PF04097">
    <property type="entry name" value="Nic96"/>
    <property type="match status" value="1"/>
</dbReference>
<dbReference type="OrthoDB" id="203824at2759"/>
<gene>
    <name evidence="5" type="ORF">BJ554DRAFT_8195</name>
</gene>
<comment type="similarity">
    <text evidence="2 4">Belongs to the nucleoporin interacting component (NIC) family.</text>
</comment>
<proteinExistence type="inferred from homology"/>
<keyword evidence="4" id="KW-0509">mRNA transport</keyword>
<evidence type="ECO:0000256" key="4">
    <source>
        <dbReference type="RuleBase" id="RU364035"/>
    </source>
</evidence>
<dbReference type="PANTHER" id="PTHR11225:SF4">
    <property type="entry name" value="NUCLEAR PORE COMPLEX PROTEIN NUP93"/>
    <property type="match status" value="1"/>
</dbReference>
<evidence type="ECO:0000313" key="6">
    <source>
        <dbReference type="Proteomes" id="UP000673691"/>
    </source>
</evidence>
<evidence type="ECO:0000256" key="2">
    <source>
        <dbReference type="ARBA" id="ARBA00010186"/>
    </source>
</evidence>
<dbReference type="GO" id="GO:0016973">
    <property type="term" value="P:poly(A)+ mRNA export from nucleus"/>
    <property type="evidence" value="ECO:0007669"/>
    <property type="project" value="TreeGrafter"/>
</dbReference>
<organism evidence="5 6">
    <name type="scientific">Olpidium bornovanus</name>
    <dbReference type="NCBI Taxonomy" id="278681"/>
    <lineage>
        <taxon>Eukaryota</taxon>
        <taxon>Fungi</taxon>
        <taxon>Fungi incertae sedis</taxon>
        <taxon>Olpidiomycota</taxon>
        <taxon>Olpidiomycotina</taxon>
        <taxon>Olpidiomycetes</taxon>
        <taxon>Olpidiales</taxon>
        <taxon>Olpidiaceae</taxon>
        <taxon>Olpidium</taxon>
    </lineage>
</organism>